<dbReference type="AlphaFoldDB" id="A0A3E1EUG1"/>
<organism evidence="1 2">
    <name type="scientific">Brumimicrobium aurantiacum</name>
    <dbReference type="NCBI Taxonomy" id="1737063"/>
    <lineage>
        <taxon>Bacteria</taxon>
        <taxon>Pseudomonadati</taxon>
        <taxon>Bacteroidota</taxon>
        <taxon>Flavobacteriia</taxon>
        <taxon>Flavobacteriales</taxon>
        <taxon>Crocinitomicaceae</taxon>
        <taxon>Brumimicrobium</taxon>
    </lineage>
</organism>
<proteinExistence type="predicted"/>
<protein>
    <submittedName>
        <fullName evidence="1">DUF2064 domain-containing protein</fullName>
    </submittedName>
</protein>
<dbReference type="Pfam" id="PF09837">
    <property type="entry name" value="DUF2064"/>
    <property type="match status" value="1"/>
</dbReference>
<dbReference type="Gene3D" id="3.90.550.10">
    <property type="entry name" value="Spore Coat Polysaccharide Biosynthesis Protein SpsA, Chain A"/>
    <property type="match status" value="1"/>
</dbReference>
<comment type="caution">
    <text evidence="1">The sequence shown here is derived from an EMBL/GenBank/DDBJ whole genome shotgun (WGS) entry which is preliminary data.</text>
</comment>
<dbReference type="PANTHER" id="PTHR36529">
    <property type="entry name" value="SLL1095 PROTEIN"/>
    <property type="match status" value="1"/>
</dbReference>
<dbReference type="Proteomes" id="UP000257127">
    <property type="component" value="Unassembled WGS sequence"/>
</dbReference>
<gene>
    <name evidence="1" type="ORF">DXU93_14525</name>
</gene>
<evidence type="ECO:0000313" key="2">
    <source>
        <dbReference type="Proteomes" id="UP000257127"/>
    </source>
</evidence>
<evidence type="ECO:0000313" key="1">
    <source>
        <dbReference type="EMBL" id="RFC53170.1"/>
    </source>
</evidence>
<dbReference type="InterPro" id="IPR018641">
    <property type="entry name" value="Trfase_1_rSAM/seldom-assoc"/>
</dbReference>
<accession>A0A3E1EUG1</accession>
<keyword evidence="2" id="KW-1185">Reference proteome</keyword>
<dbReference type="OrthoDB" id="9798250at2"/>
<reference evidence="1 2" key="1">
    <citation type="submission" date="2018-08" db="EMBL/GenBank/DDBJ databases">
        <title>The draft genome squence of Brumimicrobium sp. N62.</title>
        <authorList>
            <person name="Du Z.-J."/>
            <person name="Luo H.-R."/>
        </authorList>
    </citation>
    <scope>NUCLEOTIDE SEQUENCE [LARGE SCALE GENOMIC DNA]</scope>
    <source>
        <strain evidence="1 2">N62</strain>
    </source>
</reference>
<name>A0A3E1EUG1_9FLAO</name>
<dbReference type="PANTHER" id="PTHR36529:SF1">
    <property type="entry name" value="GLYCOSYLTRANSFERASE"/>
    <property type="match status" value="1"/>
</dbReference>
<dbReference type="SUPFAM" id="SSF53448">
    <property type="entry name" value="Nucleotide-diphospho-sugar transferases"/>
    <property type="match status" value="1"/>
</dbReference>
<dbReference type="InterPro" id="IPR029044">
    <property type="entry name" value="Nucleotide-diphossugar_trans"/>
</dbReference>
<dbReference type="EMBL" id="QURB01000012">
    <property type="protein sequence ID" value="RFC53170.1"/>
    <property type="molecule type" value="Genomic_DNA"/>
</dbReference>
<sequence length="238" mass="27391">MYNLREIKKIAVLLFVRNAYEELKHKALIKGESSKNVLLFKYLNKRIVNTVKDTDYNYFIIDSSQQHGRTFAERFKNAFKSIFQAGYDAVISLGNDTPQVNSKTLHDVVDHFEHNDVVVGKTNLGGAYTIGLTKYAFSKCSFEAVDWRTSHVVESIEERAIFQGSSFVQLDEVYTELSTHNDLNLFLQQLLTKHIRLEDDTFFLSLISKPNHFDNYPQLQMDIILHGVTEIRGSPSFI</sequence>